<accession>A0A0F9EY35</accession>
<protein>
    <recommendedName>
        <fullName evidence="2">DUF5050 domain-containing protein</fullName>
    </recommendedName>
</protein>
<proteinExistence type="predicted"/>
<reference evidence="1" key="1">
    <citation type="journal article" date="2015" name="Nature">
        <title>Complex archaea that bridge the gap between prokaryotes and eukaryotes.</title>
        <authorList>
            <person name="Spang A."/>
            <person name="Saw J.H."/>
            <person name="Jorgensen S.L."/>
            <person name="Zaremba-Niedzwiedzka K."/>
            <person name="Martijn J."/>
            <person name="Lind A.E."/>
            <person name="van Eijk R."/>
            <person name="Schleper C."/>
            <person name="Guy L."/>
            <person name="Ettema T.J."/>
        </authorList>
    </citation>
    <scope>NUCLEOTIDE SEQUENCE</scope>
</reference>
<sequence length="116" mass="13931">MVGGSTKHQPFLHEDRLYYTDDWPNVRIYREGVVYLDHFDGYVHVGNPHWGDGVMYFEARRDPDPRRPEGWEVWMRDMDGELRYLCKGANPAYHNGWLYWGEWNGQGFTYRRSKVT</sequence>
<dbReference type="EMBL" id="LAZR01035001">
    <property type="protein sequence ID" value="KKL28708.1"/>
    <property type="molecule type" value="Genomic_DNA"/>
</dbReference>
<comment type="caution">
    <text evidence="1">The sequence shown here is derived from an EMBL/GenBank/DDBJ whole genome shotgun (WGS) entry which is preliminary data.</text>
</comment>
<evidence type="ECO:0008006" key="2">
    <source>
        <dbReference type="Google" id="ProtNLM"/>
    </source>
</evidence>
<name>A0A0F9EY35_9ZZZZ</name>
<evidence type="ECO:0000313" key="1">
    <source>
        <dbReference type="EMBL" id="KKL28708.1"/>
    </source>
</evidence>
<gene>
    <name evidence="1" type="ORF">LCGC14_2372440</name>
</gene>
<organism evidence="1">
    <name type="scientific">marine sediment metagenome</name>
    <dbReference type="NCBI Taxonomy" id="412755"/>
    <lineage>
        <taxon>unclassified sequences</taxon>
        <taxon>metagenomes</taxon>
        <taxon>ecological metagenomes</taxon>
    </lineage>
</organism>
<dbReference type="AlphaFoldDB" id="A0A0F9EY35"/>